<keyword evidence="2" id="KW-1185">Reference proteome</keyword>
<comment type="caution">
    <text evidence="1">The sequence shown here is derived from an EMBL/GenBank/DDBJ whole genome shotgun (WGS) entry which is preliminary data.</text>
</comment>
<dbReference type="AlphaFoldDB" id="A0A4Z1RE76"/>
<protein>
    <submittedName>
        <fullName evidence="1">Uncharacterized protein</fullName>
    </submittedName>
</protein>
<dbReference type="Proteomes" id="UP000298681">
    <property type="component" value="Unassembled WGS sequence"/>
</dbReference>
<evidence type="ECO:0000313" key="1">
    <source>
        <dbReference type="EMBL" id="TKS54473.1"/>
    </source>
</evidence>
<gene>
    <name evidence="1" type="ORF">E4582_06675</name>
</gene>
<dbReference type="EMBL" id="SPUH01000001">
    <property type="protein sequence ID" value="TKS54473.1"/>
    <property type="molecule type" value="Genomic_DNA"/>
</dbReference>
<dbReference type="OrthoDB" id="10014414at2"/>
<reference evidence="1 2" key="1">
    <citation type="submission" date="2019-01" db="EMBL/GenBank/DDBJ databases">
        <authorList>
            <person name="Zhang S."/>
        </authorList>
    </citation>
    <scope>NUCLEOTIDE SEQUENCE [LARGE SCALE GENOMIC DNA]</scope>
    <source>
        <strain evidence="1 2">1626</strain>
    </source>
</reference>
<accession>A0A4Z1RE76</accession>
<evidence type="ECO:0000313" key="2">
    <source>
        <dbReference type="Proteomes" id="UP000298681"/>
    </source>
</evidence>
<proteinExistence type="predicted"/>
<organism evidence="1 2">
    <name type="scientific">Luteimonas yindakuii</name>
    <dbReference type="NCBI Taxonomy" id="2565782"/>
    <lineage>
        <taxon>Bacteria</taxon>
        <taxon>Pseudomonadati</taxon>
        <taxon>Pseudomonadota</taxon>
        <taxon>Gammaproteobacteria</taxon>
        <taxon>Lysobacterales</taxon>
        <taxon>Lysobacteraceae</taxon>
        <taxon>Luteimonas</taxon>
    </lineage>
</organism>
<name>A0A4Z1RE76_9GAMM</name>
<sequence>MSSHSAGLPSRCRRTRPRSPSARSHSNRLRWLAASTAGCRRAATLPTADSGSATTAVAGIAGAGTASGVTGSGTASVARAGAGMGAGGGSGAGGDGASTAPEVVAAGVPIPSTFDTCGTGADAVPARVGGTDSASAARSTPPCVATSRNMPIIATVSNGRPRRKSACVRGAEVSPMTCLPAACRRSQPIGPYMLSMSITT</sequence>